<reference evidence="2" key="1">
    <citation type="submission" date="2023-10" db="EMBL/GenBank/DDBJ databases">
        <authorList>
            <person name="Chen Y."/>
            <person name="Shah S."/>
            <person name="Dougan E. K."/>
            <person name="Thang M."/>
            <person name="Chan C."/>
        </authorList>
    </citation>
    <scope>NUCLEOTIDE SEQUENCE [LARGE SCALE GENOMIC DNA]</scope>
</reference>
<keyword evidence="3" id="KW-1185">Reference proteome</keyword>
<sequence>MLSLTWGCASARRFWRGGAPPQLDPVRKTSTASSFLPMPTERMRELRSLARRFEVVTPPQGSPFGVPEGAGETTQQQQQQQQQRRLLNLLTPDGVGNQSITLSAGATLTYLDGPPCYAPRNISGAWISAVMPPDSMFVSSTAAGTGTPRRAAAEPRPKAWLGSTAGAIQRRAAQRKRLRNVRGIRV</sequence>
<evidence type="ECO:0000313" key="3">
    <source>
        <dbReference type="Proteomes" id="UP001189429"/>
    </source>
</evidence>
<dbReference type="EMBL" id="CAUYUJ010013558">
    <property type="protein sequence ID" value="CAK0836414.1"/>
    <property type="molecule type" value="Genomic_DNA"/>
</dbReference>
<feature type="region of interest" description="Disordered" evidence="1">
    <location>
        <begin position="57"/>
        <end position="81"/>
    </location>
</feature>
<proteinExistence type="predicted"/>
<accession>A0ABN9SVA3</accession>
<gene>
    <name evidence="2" type="ORF">PCOR1329_LOCUS32901</name>
</gene>
<dbReference type="Proteomes" id="UP001189429">
    <property type="component" value="Unassembled WGS sequence"/>
</dbReference>
<evidence type="ECO:0000313" key="2">
    <source>
        <dbReference type="EMBL" id="CAK0836414.1"/>
    </source>
</evidence>
<evidence type="ECO:0000256" key="1">
    <source>
        <dbReference type="SAM" id="MobiDB-lite"/>
    </source>
</evidence>
<comment type="caution">
    <text evidence="2">The sequence shown here is derived from an EMBL/GenBank/DDBJ whole genome shotgun (WGS) entry which is preliminary data.</text>
</comment>
<organism evidence="2 3">
    <name type="scientific">Prorocentrum cordatum</name>
    <dbReference type="NCBI Taxonomy" id="2364126"/>
    <lineage>
        <taxon>Eukaryota</taxon>
        <taxon>Sar</taxon>
        <taxon>Alveolata</taxon>
        <taxon>Dinophyceae</taxon>
        <taxon>Prorocentrales</taxon>
        <taxon>Prorocentraceae</taxon>
        <taxon>Prorocentrum</taxon>
    </lineage>
</organism>
<evidence type="ECO:0008006" key="4">
    <source>
        <dbReference type="Google" id="ProtNLM"/>
    </source>
</evidence>
<protein>
    <recommendedName>
        <fullName evidence="4">Altered inheritance of mitochondria protein 24, mitochondrial</fullName>
    </recommendedName>
</protein>
<name>A0ABN9SVA3_9DINO</name>